<organism evidence="1">
    <name type="scientific">bioreactor metagenome</name>
    <dbReference type="NCBI Taxonomy" id="1076179"/>
    <lineage>
        <taxon>unclassified sequences</taxon>
        <taxon>metagenomes</taxon>
        <taxon>ecological metagenomes</taxon>
    </lineage>
</organism>
<dbReference type="AlphaFoldDB" id="A0A645GYB6"/>
<accession>A0A645GYB6</accession>
<gene>
    <name evidence="1" type="ORF">SDC9_179326</name>
</gene>
<proteinExistence type="predicted"/>
<evidence type="ECO:0000313" key="1">
    <source>
        <dbReference type="EMBL" id="MPN31851.1"/>
    </source>
</evidence>
<sequence length="179" mass="19788">MKKLKISEEVMSQFDFEADSNKTENLIALVDKMDALLTQEQRFAIMEQQGCCKSGQRDKDCKAFAVEHEGKTLPEKLALLSNVPYMMSPHLNEDGTITVTYGGYQNGVHTGNTTCSCGSIKKLKQPFSLSPTYCGCCAGHFLYHYQNALGVKLKLVQINSSPLNTNGEKPCSFTFAVVE</sequence>
<comment type="caution">
    <text evidence="1">The sequence shown here is derived from an EMBL/GenBank/DDBJ whole genome shotgun (WGS) entry which is preliminary data.</text>
</comment>
<protein>
    <submittedName>
        <fullName evidence="1">Uncharacterized protein</fullName>
    </submittedName>
</protein>
<reference evidence="1" key="1">
    <citation type="submission" date="2019-08" db="EMBL/GenBank/DDBJ databases">
        <authorList>
            <person name="Kucharzyk K."/>
            <person name="Murdoch R.W."/>
            <person name="Higgins S."/>
            <person name="Loffler F."/>
        </authorList>
    </citation>
    <scope>NUCLEOTIDE SEQUENCE</scope>
</reference>
<name>A0A645GYB6_9ZZZZ</name>
<dbReference type="EMBL" id="VSSQ01083560">
    <property type="protein sequence ID" value="MPN31851.1"/>
    <property type="molecule type" value="Genomic_DNA"/>
</dbReference>